<proteinExistence type="predicted"/>
<evidence type="ECO:0000313" key="3">
    <source>
        <dbReference type="Proteomes" id="UP000273898"/>
    </source>
</evidence>
<dbReference type="AlphaFoldDB" id="A0A497YAK0"/>
<keyword evidence="1" id="KW-0472">Membrane</keyword>
<reference evidence="2 3" key="1">
    <citation type="submission" date="2018-10" db="EMBL/GenBank/DDBJ databases">
        <title>Genomic Encyclopedia of Archaeal and Bacterial Type Strains, Phase II (KMG-II): from individual species to whole genera.</title>
        <authorList>
            <person name="Goeker M."/>
        </authorList>
    </citation>
    <scope>NUCLEOTIDE SEQUENCE [LARGE SCALE GENOMIC DNA]</scope>
    <source>
        <strain evidence="2 3">DSM 19624</strain>
    </source>
</reference>
<name>A0A497YAK0_9SPHI</name>
<gene>
    <name evidence="2" type="ORF">BCL90_1379</name>
</gene>
<feature type="transmembrane region" description="Helical" evidence="1">
    <location>
        <begin position="20"/>
        <end position="38"/>
    </location>
</feature>
<evidence type="ECO:0000256" key="1">
    <source>
        <dbReference type="SAM" id="Phobius"/>
    </source>
</evidence>
<sequence>MIEIKITNNFSLIKIYSRLILNKILTILVFLLLIYIMIRQEHGFRLKKRLTFMGETNALVRADTNHGNRLILDKYYNFSF</sequence>
<keyword evidence="1" id="KW-1133">Transmembrane helix</keyword>
<dbReference type="EMBL" id="RCCK01000010">
    <property type="protein sequence ID" value="RLJ80594.1"/>
    <property type="molecule type" value="Genomic_DNA"/>
</dbReference>
<keyword evidence="1" id="KW-0812">Transmembrane</keyword>
<accession>A0A497YAK0</accession>
<comment type="caution">
    <text evidence="2">The sequence shown here is derived from an EMBL/GenBank/DDBJ whole genome shotgun (WGS) entry which is preliminary data.</text>
</comment>
<protein>
    <submittedName>
        <fullName evidence="2">Uncharacterized protein</fullName>
    </submittedName>
</protein>
<dbReference type="Proteomes" id="UP000273898">
    <property type="component" value="Unassembled WGS sequence"/>
</dbReference>
<evidence type="ECO:0000313" key="2">
    <source>
        <dbReference type="EMBL" id="RLJ80594.1"/>
    </source>
</evidence>
<organism evidence="2 3">
    <name type="scientific">Pedobacter alluvionis</name>
    <dbReference type="NCBI Taxonomy" id="475253"/>
    <lineage>
        <taxon>Bacteria</taxon>
        <taxon>Pseudomonadati</taxon>
        <taxon>Bacteroidota</taxon>
        <taxon>Sphingobacteriia</taxon>
        <taxon>Sphingobacteriales</taxon>
        <taxon>Sphingobacteriaceae</taxon>
        <taxon>Pedobacter</taxon>
    </lineage>
</organism>